<evidence type="ECO:0000256" key="8">
    <source>
        <dbReference type="ARBA" id="ARBA00022989"/>
    </source>
</evidence>
<dbReference type="PANTHER" id="PTHR48063">
    <property type="entry name" value="LRR RECEPTOR-LIKE KINASE"/>
    <property type="match status" value="1"/>
</dbReference>
<evidence type="ECO:0000256" key="4">
    <source>
        <dbReference type="ARBA" id="ARBA00022614"/>
    </source>
</evidence>
<evidence type="ECO:0000313" key="15">
    <source>
        <dbReference type="EMBL" id="KAK5840424.1"/>
    </source>
</evidence>
<evidence type="ECO:0000256" key="7">
    <source>
        <dbReference type="ARBA" id="ARBA00022737"/>
    </source>
</evidence>
<keyword evidence="11" id="KW-0325">Glycoprotein</keyword>
<dbReference type="Gene3D" id="3.80.10.10">
    <property type="entry name" value="Ribonuclease Inhibitor"/>
    <property type="match status" value="4"/>
</dbReference>
<organism evidence="15 16">
    <name type="scientific">Gossypium arboreum</name>
    <name type="common">Tree cotton</name>
    <name type="synonym">Gossypium nanking</name>
    <dbReference type="NCBI Taxonomy" id="29729"/>
    <lineage>
        <taxon>Eukaryota</taxon>
        <taxon>Viridiplantae</taxon>
        <taxon>Streptophyta</taxon>
        <taxon>Embryophyta</taxon>
        <taxon>Tracheophyta</taxon>
        <taxon>Spermatophyta</taxon>
        <taxon>Magnoliopsida</taxon>
        <taxon>eudicotyledons</taxon>
        <taxon>Gunneridae</taxon>
        <taxon>Pentapetalae</taxon>
        <taxon>rosids</taxon>
        <taxon>malvids</taxon>
        <taxon>Malvales</taxon>
        <taxon>Malvaceae</taxon>
        <taxon>Malvoideae</taxon>
        <taxon>Gossypium</taxon>
    </lineage>
</organism>
<dbReference type="InterPro" id="IPR001611">
    <property type="entry name" value="Leu-rich_rpt"/>
</dbReference>
<feature type="signal peptide" evidence="13">
    <location>
        <begin position="1"/>
        <end position="19"/>
    </location>
</feature>
<feature type="transmembrane region" description="Helical" evidence="12">
    <location>
        <begin position="980"/>
        <end position="1010"/>
    </location>
</feature>
<dbReference type="PROSITE" id="PS51450">
    <property type="entry name" value="LRR"/>
    <property type="match status" value="2"/>
</dbReference>
<keyword evidence="7" id="KW-0677">Repeat</keyword>
<dbReference type="InterPro" id="IPR013210">
    <property type="entry name" value="LRR_N_plant-typ"/>
</dbReference>
<keyword evidence="3" id="KW-1003">Cell membrane</keyword>
<evidence type="ECO:0000256" key="10">
    <source>
        <dbReference type="ARBA" id="ARBA00023170"/>
    </source>
</evidence>
<keyword evidence="10" id="KW-0675">Receptor</keyword>
<dbReference type="InterPro" id="IPR032675">
    <property type="entry name" value="LRR_dom_sf"/>
</dbReference>
<dbReference type="PANTHER" id="PTHR48063:SF84">
    <property type="entry name" value="LRR RECEPTOR-LIKE SERINE_THREONINE-PROTEIN KINASE FLS2"/>
    <property type="match status" value="1"/>
</dbReference>
<keyword evidence="6 13" id="KW-0732">Signal</keyword>
<feature type="domain" description="Leucine-rich repeat-containing N-terminal plant-type" evidence="14">
    <location>
        <begin position="22"/>
        <end position="60"/>
    </location>
</feature>
<feature type="chain" id="PRO_5045832362" description="Leucine-rich repeat-containing N-terminal plant-type domain-containing protein" evidence="13">
    <location>
        <begin position="20"/>
        <end position="1053"/>
    </location>
</feature>
<evidence type="ECO:0000256" key="5">
    <source>
        <dbReference type="ARBA" id="ARBA00022692"/>
    </source>
</evidence>
<name>A0ABR0QN54_GOSAR</name>
<comment type="subcellular location">
    <subcellularLocation>
        <location evidence="1">Cell membrane</location>
        <topology evidence="1">Single-pass type I membrane protein</topology>
    </subcellularLocation>
</comment>
<evidence type="ECO:0000256" key="11">
    <source>
        <dbReference type="ARBA" id="ARBA00023180"/>
    </source>
</evidence>
<evidence type="ECO:0000256" key="1">
    <source>
        <dbReference type="ARBA" id="ARBA00004251"/>
    </source>
</evidence>
<evidence type="ECO:0000256" key="2">
    <source>
        <dbReference type="ARBA" id="ARBA00009592"/>
    </source>
</evidence>
<dbReference type="EMBL" id="JARKNE010000003">
    <property type="protein sequence ID" value="KAK5840424.1"/>
    <property type="molecule type" value="Genomic_DNA"/>
</dbReference>
<proteinExistence type="inferred from homology"/>
<evidence type="ECO:0000256" key="13">
    <source>
        <dbReference type="SAM" id="SignalP"/>
    </source>
</evidence>
<comment type="caution">
    <text evidence="15">The sequence shown here is derived from an EMBL/GenBank/DDBJ whole genome shotgun (WGS) entry which is preliminary data.</text>
</comment>
<dbReference type="Pfam" id="PF08263">
    <property type="entry name" value="LRRNT_2"/>
    <property type="match status" value="1"/>
</dbReference>
<keyword evidence="16" id="KW-1185">Reference proteome</keyword>
<dbReference type="InterPro" id="IPR046956">
    <property type="entry name" value="RLP23-like"/>
</dbReference>
<dbReference type="InterPro" id="IPR003591">
    <property type="entry name" value="Leu-rich_rpt_typical-subtyp"/>
</dbReference>
<keyword evidence="4" id="KW-0433">Leucine-rich repeat</keyword>
<evidence type="ECO:0000256" key="6">
    <source>
        <dbReference type="ARBA" id="ARBA00022729"/>
    </source>
</evidence>
<evidence type="ECO:0000256" key="9">
    <source>
        <dbReference type="ARBA" id="ARBA00023136"/>
    </source>
</evidence>
<evidence type="ECO:0000256" key="3">
    <source>
        <dbReference type="ARBA" id="ARBA00022475"/>
    </source>
</evidence>
<dbReference type="SUPFAM" id="SSF52058">
    <property type="entry name" value="L domain-like"/>
    <property type="match status" value="3"/>
</dbReference>
<accession>A0ABR0QN54</accession>
<comment type="similarity">
    <text evidence="2">Belongs to the RLP family.</text>
</comment>
<dbReference type="Proteomes" id="UP001358586">
    <property type="component" value="Chromosome 3"/>
</dbReference>
<dbReference type="Pfam" id="PF13855">
    <property type="entry name" value="LRR_8"/>
    <property type="match status" value="3"/>
</dbReference>
<keyword evidence="8 12" id="KW-1133">Transmembrane helix</keyword>
<evidence type="ECO:0000313" key="16">
    <source>
        <dbReference type="Proteomes" id="UP001358586"/>
    </source>
</evidence>
<dbReference type="Pfam" id="PF00560">
    <property type="entry name" value="LRR_1"/>
    <property type="match status" value="6"/>
</dbReference>
<reference evidence="15 16" key="1">
    <citation type="submission" date="2023-03" db="EMBL/GenBank/DDBJ databases">
        <title>WGS of Gossypium arboreum.</title>
        <authorList>
            <person name="Yu D."/>
        </authorList>
    </citation>
    <scope>NUCLEOTIDE SEQUENCE [LARGE SCALE GENOMIC DNA]</scope>
    <source>
        <tissue evidence="15">Leaf</tissue>
    </source>
</reference>
<keyword evidence="9 12" id="KW-0472">Membrane</keyword>
<protein>
    <recommendedName>
        <fullName evidence="14">Leucine-rich repeat-containing N-terminal plant-type domain-containing protein</fullName>
    </recommendedName>
</protein>
<evidence type="ECO:0000259" key="14">
    <source>
        <dbReference type="Pfam" id="PF08263"/>
    </source>
</evidence>
<dbReference type="SMART" id="SM00369">
    <property type="entry name" value="LRR_TYP"/>
    <property type="match status" value="7"/>
</dbReference>
<evidence type="ECO:0000256" key="12">
    <source>
        <dbReference type="SAM" id="Phobius"/>
    </source>
</evidence>
<keyword evidence="5 12" id="KW-0812">Transmembrane</keyword>
<gene>
    <name evidence="15" type="ORF">PVK06_009324</name>
</gene>
<sequence>MTFFTFLLFISSKLLVINASCHEQEREALMSFKSNMVDPSNRLSSWKGQNCCSWYGIDCSDSFHVTAIDLRNPKPDSLILDMNSQLVSTSDVPSTALTGTIPPSLFSLTHLRYLDLSFNNFSFSKVPLGFSNLTGLTYLNLSNVMFNGSITTQFSNLTSLMELDLSCSSSIVDYSSIYYTLSSTSTIHEGSQYSYMNRGNLYAPNLSWLQRLNNLRKLKLCGVDLYKASRSNLWAKSVSTLSRLRLLKLSNCRISGEVPVEQLLNLTKLSELYMDYNFLASKIPSKLANLTSLSVLDLTRSNLQGHIPYLPQVKTLYVGNNSDVMVDLHSMFAVPWPRLESIDISSTHVTGSIPPSIANITSLVDFIAYSSLIQGRIPASMMNLSRLEKLRLDMNNISGEISPSISNLKSLQLLSLLQNSFHGLIPDTICSISSLRCLLLAGNSFTGNIPNCIGQLNELSYLEVSSNKMNGSIPSLSSFFRNSAPYLLILGFSGLTVKVDQQPFPPRFQPQLLSLDSCNIGGKIPDFISNLTKLVFLSLSNNSLSGTIPSWLFNLPNLGYLDLSFNRLQGVIPPSIKLKSFFMQTTLKLRNNLLHGLIPQQLENIQALDLSANNFTGNVPAEVGLGNIRYLALSDNKLFGRVPFSLCQENCELMLLDLSSNNLFGTIPTSFGNCSSLVYLNLGSNNLTGGIPEELQGAKRLSFLNISGNHFDGPFPAVVHRLERISVIDMGNNKLSGKIPEFIGDLKDLRILLLEFNSFNGSIPEEINALENLQFIGFSNNQLSGPIPEKLSGLKTIINRPKDRNLLGFIISQLYIGVQVNLVAKGLSMQLDMVRTYNNELDLSCNNLTGNLPSELGHLQGLYALNLSHNRLSGNIPTAIGNISLLESLDLSYNNLSGEIPVSLALLDPLSTLNLAHNNLSGEIPTSPHFDTLSRDGLAYIGNKFLCGAPDGIHCDREDFPTPESSESEHSEEQSGEWKMVLALAFAVLALAFAGYVVGFWGLFGVVYLVNEKWRKAYWASVDRIVDGIIRCRKIRVSSVKPVIFSSFYLFVF</sequence>